<evidence type="ECO:0000256" key="2">
    <source>
        <dbReference type="SAM" id="SignalP"/>
    </source>
</evidence>
<accession>A0ABT9IM97</accession>
<keyword evidence="1 2" id="KW-0732">Signal</keyword>
<feature type="chain" id="PRO_5045765552" evidence="2">
    <location>
        <begin position="28"/>
        <end position="623"/>
    </location>
</feature>
<dbReference type="Gene3D" id="2.60.40.2700">
    <property type="match status" value="4"/>
</dbReference>
<dbReference type="EMBL" id="JAVALS010000003">
    <property type="protein sequence ID" value="MDP5226713.1"/>
    <property type="molecule type" value="Genomic_DNA"/>
</dbReference>
<dbReference type="Gene3D" id="2.70.70.10">
    <property type="entry name" value="Glucose Permease (Domain IIA)"/>
    <property type="match status" value="1"/>
</dbReference>
<dbReference type="InterPro" id="IPR050570">
    <property type="entry name" value="Cell_wall_metabolism_enzyme"/>
</dbReference>
<gene>
    <name evidence="4" type="ORF">Q9R02_06065</name>
</gene>
<feature type="signal peptide" evidence="2">
    <location>
        <begin position="1"/>
        <end position="27"/>
    </location>
</feature>
<dbReference type="Pfam" id="PF01551">
    <property type="entry name" value="Peptidase_M23"/>
    <property type="match status" value="1"/>
</dbReference>
<dbReference type="CDD" id="cd12797">
    <property type="entry name" value="M23_peptidase"/>
    <property type="match status" value="1"/>
</dbReference>
<evidence type="ECO:0000313" key="5">
    <source>
        <dbReference type="Proteomes" id="UP001232725"/>
    </source>
</evidence>
<name>A0ABT9IM97_9MICC</name>
<reference evidence="4 5" key="1">
    <citation type="submission" date="2023-08" db="EMBL/GenBank/DDBJ databases">
        <title>Arthrobacter horti sp. nov., isolated from forest soil.</title>
        <authorList>
            <person name="Park M."/>
        </authorList>
    </citation>
    <scope>NUCLEOTIDE SEQUENCE [LARGE SCALE GENOMIC DNA]</scope>
    <source>
        <strain evidence="4 5">YJM1</strain>
    </source>
</reference>
<comment type="caution">
    <text evidence="4">The sequence shown here is derived from an EMBL/GenBank/DDBJ whole genome shotgun (WGS) entry which is preliminary data.</text>
</comment>
<sequence length="623" mass="62832">MKTSLAAASAVALLSAGLLVVAPSANAAAPTAKVAVTTQRMAKPTLNSTQLGWYNAGQTLTLSCYSRGQAVTGYYSPWLPNGGFDDYWYKTSDGGFVADVDINTNSNSPITPACNDPFTTAPNPSVTGTAAIGQVLRANPGTWDPAATFSYQWLLAGAPVTGATAATWTPPATALGKAVSVRVTGTRPGFAATTRTSAATAALGKGTLVPGVPSIAGTPIPGQTLTASPGAWSPAASYTYQWRRNGAPITGATAAGYLVAAADLNTDLTVLVTGTATAYNPASAVSAAVRVGKQFTAAPTPAISGGLDVGARLTATVGAWAPAPQLAFQWLRNGAPIAGATGTAYVLTTADAGTSITFRVTGSLAGYATAVRTSTGLTTRALLSPSPVPVIRGYIAAGQTVTAIAGTWGPGAVTLSYQWLRNGVPIAGATGPTLALSSAHTGAQLSVRVGGTAAGFIPVTRTSAATVVAANTVGMHPYKLPFPFGKSYTILQGPAEHARGPLPEYNKTAVDFGTGYGAPIDAAASGLAVFAGVGYGGNLQVRIDHGDNRCTDYSHLSSTTVTAGTPIAQGQLLGYSGQSGMASGPHLHWNVVYCDSQLSRAVPDSLEMGTTYRVGAVATSRNG</sequence>
<organism evidence="4 5">
    <name type="scientific">Arthrobacter horti</name>
    <dbReference type="NCBI Taxonomy" id="3068273"/>
    <lineage>
        <taxon>Bacteria</taxon>
        <taxon>Bacillati</taxon>
        <taxon>Actinomycetota</taxon>
        <taxon>Actinomycetes</taxon>
        <taxon>Micrococcales</taxon>
        <taxon>Micrococcaceae</taxon>
        <taxon>Arthrobacter</taxon>
    </lineage>
</organism>
<protein>
    <submittedName>
        <fullName evidence="4">Peptidoglycan DD-metalloendopeptidase family protein</fullName>
    </submittedName>
</protein>
<feature type="domain" description="M23ase beta-sheet core" evidence="3">
    <location>
        <begin position="507"/>
        <end position="592"/>
    </location>
</feature>
<dbReference type="PANTHER" id="PTHR21666:SF289">
    <property type="entry name" value="L-ALA--D-GLU ENDOPEPTIDASE"/>
    <property type="match status" value="1"/>
</dbReference>
<proteinExistence type="predicted"/>
<keyword evidence="5" id="KW-1185">Reference proteome</keyword>
<evidence type="ECO:0000256" key="1">
    <source>
        <dbReference type="ARBA" id="ARBA00022729"/>
    </source>
</evidence>
<dbReference type="RefSeq" id="WP_305995770.1">
    <property type="nucleotide sequence ID" value="NZ_JAVALS010000003.1"/>
</dbReference>
<dbReference type="PANTHER" id="PTHR21666">
    <property type="entry name" value="PEPTIDASE-RELATED"/>
    <property type="match status" value="1"/>
</dbReference>
<dbReference type="InterPro" id="IPR016047">
    <property type="entry name" value="M23ase_b-sheet_dom"/>
</dbReference>
<evidence type="ECO:0000259" key="3">
    <source>
        <dbReference type="Pfam" id="PF01551"/>
    </source>
</evidence>
<dbReference type="SUPFAM" id="SSF51261">
    <property type="entry name" value="Duplicated hybrid motif"/>
    <property type="match status" value="1"/>
</dbReference>
<evidence type="ECO:0000313" key="4">
    <source>
        <dbReference type="EMBL" id="MDP5226713.1"/>
    </source>
</evidence>
<dbReference type="Proteomes" id="UP001232725">
    <property type="component" value="Unassembled WGS sequence"/>
</dbReference>
<dbReference type="InterPro" id="IPR011055">
    <property type="entry name" value="Dup_hybrid_motif"/>
</dbReference>